<name>A0A1P8WKT2_9PLAN</name>
<dbReference type="PROSITE" id="PS00194">
    <property type="entry name" value="THIOREDOXIN_1"/>
    <property type="match status" value="1"/>
</dbReference>
<evidence type="ECO:0000256" key="4">
    <source>
        <dbReference type="ARBA" id="ARBA00023157"/>
    </source>
</evidence>
<evidence type="ECO:0000256" key="3">
    <source>
        <dbReference type="ARBA" id="ARBA00022982"/>
    </source>
</evidence>
<dbReference type="GO" id="GO:0015035">
    <property type="term" value="F:protein-disulfide reductase activity"/>
    <property type="evidence" value="ECO:0007669"/>
    <property type="project" value="UniProtKB-UniRule"/>
</dbReference>
<keyword evidence="5 9" id="KW-0676">Redox-active center</keyword>
<feature type="active site" description="Nucleophile" evidence="8">
    <location>
        <position position="31"/>
    </location>
</feature>
<dbReference type="Pfam" id="PF00085">
    <property type="entry name" value="Thioredoxin"/>
    <property type="match status" value="1"/>
</dbReference>
<dbReference type="InterPro" id="IPR013766">
    <property type="entry name" value="Thioredoxin_domain"/>
</dbReference>
<dbReference type="InterPro" id="IPR017937">
    <property type="entry name" value="Thioredoxin_CS"/>
</dbReference>
<dbReference type="EMBL" id="CP017641">
    <property type="protein sequence ID" value="APZ94668.1"/>
    <property type="molecule type" value="Genomic_DNA"/>
</dbReference>
<keyword evidence="12" id="KW-1185">Reference proteome</keyword>
<evidence type="ECO:0000256" key="1">
    <source>
        <dbReference type="ARBA" id="ARBA00008987"/>
    </source>
</evidence>
<feature type="active site" description="Nucleophile" evidence="8">
    <location>
        <position position="28"/>
    </location>
</feature>
<evidence type="ECO:0000313" key="11">
    <source>
        <dbReference type="EMBL" id="APZ94668.1"/>
    </source>
</evidence>
<evidence type="ECO:0000256" key="7">
    <source>
        <dbReference type="PIRNR" id="PIRNR000077"/>
    </source>
</evidence>
<reference evidence="11 12" key="1">
    <citation type="journal article" date="2016" name="Front. Microbiol.">
        <title>Fuerstia marisgermanicae gen. nov., sp. nov., an Unusual Member of the Phylum Planctomycetes from the German Wadden Sea.</title>
        <authorList>
            <person name="Kohn T."/>
            <person name="Heuer A."/>
            <person name="Jogler M."/>
            <person name="Vollmers J."/>
            <person name="Boedeker C."/>
            <person name="Bunk B."/>
            <person name="Rast P."/>
            <person name="Borchert D."/>
            <person name="Glockner I."/>
            <person name="Freese H.M."/>
            <person name="Klenk H.P."/>
            <person name="Overmann J."/>
            <person name="Kaster A.K."/>
            <person name="Rohde M."/>
            <person name="Wiegand S."/>
            <person name="Jogler C."/>
        </authorList>
    </citation>
    <scope>NUCLEOTIDE SEQUENCE [LARGE SCALE GENOMIC DNA]</scope>
    <source>
        <strain evidence="11 12">NH11</strain>
    </source>
</reference>
<dbReference type="InterPro" id="IPR005746">
    <property type="entry name" value="Thioredoxin"/>
</dbReference>
<evidence type="ECO:0000256" key="6">
    <source>
        <dbReference type="NCBIfam" id="TIGR01068"/>
    </source>
</evidence>
<dbReference type="STRING" id="1891926.Fuma_04307"/>
<evidence type="ECO:0000259" key="10">
    <source>
        <dbReference type="PROSITE" id="PS51352"/>
    </source>
</evidence>
<dbReference type="RefSeq" id="WP_077025943.1">
    <property type="nucleotide sequence ID" value="NZ_CP017641.1"/>
</dbReference>
<sequence length="109" mass="12256">MKTTDTTFEEQVLKSERPVLVDFWASWCPPCKMMQPLVDRLHDEYKDSADVLSLNIDQNPQAAAQFQISGVPTFVAFRDGKEVGRRTGALTENQLRQLIDGANEQKATA</sequence>
<keyword evidence="2" id="KW-0813">Transport</keyword>
<dbReference type="PROSITE" id="PS51352">
    <property type="entry name" value="THIOREDOXIN_2"/>
    <property type="match status" value="1"/>
</dbReference>
<dbReference type="PIRSF" id="PIRSF000077">
    <property type="entry name" value="Thioredoxin"/>
    <property type="match status" value="1"/>
</dbReference>
<accession>A0A1P8WKT2</accession>
<feature type="disulfide bond" description="Redox-active" evidence="9">
    <location>
        <begin position="28"/>
        <end position="31"/>
    </location>
</feature>
<feature type="site" description="Contributes to redox potential value" evidence="8">
    <location>
        <position position="29"/>
    </location>
</feature>
<evidence type="ECO:0000256" key="5">
    <source>
        <dbReference type="ARBA" id="ARBA00023284"/>
    </source>
</evidence>
<evidence type="ECO:0000256" key="9">
    <source>
        <dbReference type="PIRSR" id="PIRSR000077-4"/>
    </source>
</evidence>
<proteinExistence type="inferred from homology"/>
<evidence type="ECO:0000313" key="12">
    <source>
        <dbReference type="Proteomes" id="UP000187735"/>
    </source>
</evidence>
<dbReference type="PANTHER" id="PTHR45663:SF11">
    <property type="entry name" value="GEO12009P1"/>
    <property type="match status" value="1"/>
</dbReference>
<keyword evidence="3" id="KW-0249">Electron transport</keyword>
<dbReference type="OrthoDB" id="9790390at2"/>
<dbReference type="Proteomes" id="UP000187735">
    <property type="component" value="Chromosome"/>
</dbReference>
<dbReference type="InterPro" id="IPR036249">
    <property type="entry name" value="Thioredoxin-like_sf"/>
</dbReference>
<dbReference type="AlphaFoldDB" id="A0A1P8WKT2"/>
<evidence type="ECO:0000256" key="2">
    <source>
        <dbReference type="ARBA" id="ARBA00022448"/>
    </source>
</evidence>
<dbReference type="PRINTS" id="PR00421">
    <property type="entry name" value="THIOREDOXIN"/>
</dbReference>
<comment type="similarity">
    <text evidence="1 7">Belongs to the thioredoxin family.</text>
</comment>
<dbReference type="GO" id="GO:0005737">
    <property type="term" value="C:cytoplasm"/>
    <property type="evidence" value="ECO:0007669"/>
    <property type="project" value="TreeGrafter"/>
</dbReference>
<dbReference type="FunFam" id="3.40.30.10:FF:000001">
    <property type="entry name" value="Thioredoxin"/>
    <property type="match status" value="1"/>
</dbReference>
<dbReference type="PANTHER" id="PTHR45663">
    <property type="entry name" value="GEO12009P1"/>
    <property type="match status" value="1"/>
</dbReference>
<dbReference type="Gene3D" id="3.40.30.10">
    <property type="entry name" value="Glutaredoxin"/>
    <property type="match status" value="1"/>
</dbReference>
<protein>
    <recommendedName>
        <fullName evidence="6 7">Thioredoxin</fullName>
    </recommendedName>
</protein>
<gene>
    <name evidence="11" type="ORF">Fuma_04307</name>
</gene>
<keyword evidence="4 9" id="KW-1015">Disulfide bond</keyword>
<organism evidence="11 12">
    <name type="scientific">Fuerstiella marisgermanici</name>
    <dbReference type="NCBI Taxonomy" id="1891926"/>
    <lineage>
        <taxon>Bacteria</taxon>
        <taxon>Pseudomonadati</taxon>
        <taxon>Planctomycetota</taxon>
        <taxon>Planctomycetia</taxon>
        <taxon>Planctomycetales</taxon>
        <taxon>Planctomycetaceae</taxon>
        <taxon>Fuerstiella</taxon>
    </lineage>
</organism>
<feature type="site" description="Deprotonates C-terminal active site Cys" evidence="8">
    <location>
        <position position="22"/>
    </location>
</feature>
<feature type="site" description="Contributes to redox potential value" evidence="8">
    <location>
        <position position="30"/>
    </location>
</feature>
<evidence type="ECO:0000256" key="8">
    <source>
        <dbReference type="PIRSR" id="PIRSR000077-1"/>
    </source>
</evidence>
<dbReference type="CDD" id="cd02947">
    <property type="entry name" value="TRX_family"/>
    <property type="match status" value="1"/>
</dbReference>
<dbReference type="KEGG" id="fmr:Fuma_04307"/>
<feature type="domain" description="Thioredoxin" evidence="10">
    <location>
        <begin position="1"/>
        <end position="104"/>
    </location>
</feature>
<dbReference type="SUPFAM" id="SSF52833">
    <property type="entry name" value="Thioredoxin-like"/>
    <property type="match status" value="1"/>
</dbReference>
<dbReference type="NCBIfam" id="TIGR01068">
    <property type="entry name" value="thioredoxin"/>
    <property type="match status" value="1"/>
</dbReference>